<dbReference type="Pfam" id="PF02557">
    <property type="entry name" value="VanY"/>
    <property type="match status" value="1"/>
</dbReference>
<protein>
    <recommendedName>
        <fullName evidence="1">D-alanyl-D-alanine carboxypeptidase-like core domain-containing protein</fullName>
    </recommendedName>
</protein>
<evidence type="ECO:0000313" key="3">
    <source>
        <dbReference type="Proteomes" id="UP000196531"/>
    </source>
</evidence>
<dbReference type="PANTHER" id="PTHR34385:SF1">
    <property type="entry name" value="PEPTIDOGLYCAN L-ALANYL-D-GLUTAMATE ENDOPEPTIDASE CWLK"/>
    <property type="match status" value="1"/>
</dbReference>
<feature type="domain" description="D-alanyl-D-alanine carboxypeptidase-like core" evidence="1">
    <location>
        <begin position="23"/>
        <end position="180"/>
    </location>
</feature>
<evidence type="ECO:0000313" key="2">
    <source>
        <dbReference type="EMBL" id="OUR97162.1"/>
    </source>
</evidence>
<gene>
    <name evidence="2" type="ORF">A9Q84_12610</name>
</gene>
<dbReference type="CDD" id="cd14847">
    <property type="entry name" value="DD-carboxypeptidase_like"/>
    <property type="match status" value="1"/>
</dbReference>
<organism evidence="2 3">
    <name type="scientific">Halobacteriovorax marinus</name>
    <dbReference type="NCBI Taxonomy" id="97084"/>
    <lineage>
        <taxon>Bacteria</taxon>
        <taxon>Pseudomonadati</taxon>
        <taxon>Bdellovibrionota</taxon>
        <taxon>Bacteriovoracia</taxon>
        <taxon>Bacteriovoracales</taxon>
        <taxon>Halobacteriovoraceae</taxon>
        <taxon>Halobacteriovorax</taxon>
    </lineage>
</organism>
<dbReference type="AlphaFoldDB" id="A0A1Y5FEZ6"/>
<evidence type="ECO:0000259" key="1">
    <source>
        <dbReference type="Pfam" id="PF02557"/>
    </source>
</evidence>
<dbReference type="PANTHER" id="PTHR34385">
    <property type="entry name" value="D-ALANYL-D-ALANINE CARBOXYPEPTIDASE"/>
    <property type="match status" value="1"/>
</dbReference>
<reference evidence="3" key="1">
    <citation type="journal article" date="2017" name="Proc. Natl. Acad. Sci. U.S.A.">
        <title>Simulation of Deepwater Horizon oil plume reveals substrate specialization within a complex community of hydrocarbon-degraders.</title>
        <authorList>
            <person name="Hu P."/>
            <person name="Dubinsky E.A."/>
            <person name="Probst A.J."/>
            <person name="Wang J."/>
            <person name="Sieber C.M.K."/>
            <person name="Tom L.M."/>
            <person name="Gardinali P."/>
            <person name="Banfield J.F."/>
            <person name="Atlas R.M."/>
            <person name="Andersen G.L."/>
        </authorList>
    </citation>
    <scope>NUCLEOTIDE SEQUENCE [LARGE SCALE GENOMIC DNA]</scope>
</reference>
<sequence length="231" mass="26852">MKLNKLILGLDQSSYQPVGDYLIHPDALESFLKLRELCANEGFDLCLTSSFRSFEAQKRIWNAKAQGKRALLDDQGNPIDFTKLNNREIVYAILRWSALPGMSRHHWGTDLDVYDKFSLPSPDYNIQLTPEEVAPEGIFGKLHLFLDKIIEENKSFGFYRPYKEDLGGVAPEKWHLSHHPTSSLLLEELNFDFFSEFINSQDPNDFELIDIVIEYAKEIYENYVINVHRDY</sequence>
<proteinExistence type="predicted"/>
<dbReference type="InterPro" id="IPR009045">
    <property type="entry name" value="Zn_M74/Hedgehog-like"/>
</dbReference>
<dbReference type="InterPro" id="IPR003709">
    <property type="entry name" value="VanY-like_core_dom"/>
</dbReference>
<dbReference type="EMBL" id="MAAO01000006">
    <property type="protein sequence ID" value="OUR97162.1"/>
    <property type="molecule type" value="Genomic_DNA"/>
</dbReference>
<comment type="caution">
    <text evidence="2">The sequence shown here is derived from an EMBL/GenBank/DDBJ whole genome shotgun (WGS) entry which is preliminary data.</text>
</comment>
<accession>A0A1Y5FEZ6</accession>
<dbReference type="GO" id="GO:0008233">
    <property type="term" value="F:peptidase activity"/>
    <property type="evidence" value="ECO:0007669"/>
    <property type="project" value="InterPro"/>
</dbReference>
<dbReference type="InterPro" id="IPR052179">
    <property type="entry name" value="DD-CPase-like"/>
</dbReference>
<dbReference type="Proteomes" id="UP000196531">
    <property type="component" value="Unassembled WGS sequence"/>
</dbReference>
<name>A0A1Y5FEZ6_9BACT</name>
<dbReference type="GO" id="GO:0006508">
    <property type="term" value="P:proteolysis"/>
    <property type="evidence" value="ECO:0007669"/>
    <property type="project" value="InterPro"/>
</dbReference>
<dbReference type="Gene3D" id="3.30.1380.10">
    <property type="match status" value="1"/>
</dbReference>
<dbReference type="SUPFAM" id="SSF55166">
    <property type="entry name" value="Hedgehog/DD-peptidase"/>
    <property type="match status" value="1"/>
</dbReference>